<protein>
    <submittedName>
        <fullName evidence="2">Hydrolase alpha/beta fold family</fullName>
    </submittedName>
</protein>
<keyword evidence="2" id="KW-0378">Hydrolase</keyword>
<dbReference type="InterPro" id="IPR029058">
    <property type="entry name" value="AB_hydrolase_fold"/>
</dbReference>
<dbReference type="Pfam" id="PF00561">
    <property type="entry name" value="Abhydrolase_1"/>
    <property type="match status" value="1"/>
</dbReference>
<dbReference type="EMBL" id="LJKE01000015">
    <property type="protein sequence ID" value="KZD71869.1"/>
    <property type="molecule type" value="Genomic_DNA"/>
</dbReference>
<evidence type="ECO:0000259" key="1">
    <source>
        <dbReference type="Pfam" id="PF00561"/>
    </source>
</evidence>
<dbReference type="PANTHER" id="PTHR43798">
    <property type="entry name" value="MONOACYLGLYCEROL LIPASE"/>
    <property type="match status" value="1"/>
</dbReference>
<proteinExistence type="predicted"/>
<dbReference type="Proteomes" id="UP000076482">
    <property type="component" value="Unassembled WGS sequence"/>
</dbReference>
<evidence type="ECO:0000313" key="3">
    <source>
        <dbReference type="Proteomes" id="UP000076482"/>
    </source>
</evidence>
<gene>
    <name evidence="2" type="ORF">B4088_0330</name>
</gene>
<dbReference type="GO" id="GO:0016787">
    <property type="term" value="F:hydrolase activity"/>
    <property type="evidence" value="ECO:0007669"/>
    <property type="project" value="UniProtKB-KW"/>
</dbReference>
<dbReference type="InterPro" id="IPR000073">
    <property type="entry name" value="AB_hydrolase_1"/>
</dbReference>
<reference evidence="2 3" key="1">
    <citation type="submission" date="2015-09" db="EMBL/GenBank/DDBJ databases">
        <title>Bacillus cereus food isolates.</title>
        <authorList>
            <person name="Boekhorst J."/>
        </authorList>
    </citation>
    <scope>NUCLEOTIDE SEQUENCE [LARGE SCALE GENOMIC DNA]</scope>
    <source>
        <strain evidence="2 3">B4088</strain>
    </source>
</reference>
<sequence length="257" mass="30076">MKQKQNIIFLHGITGNRNAFKKEYEYLKDTYHCHWYEFPGYDKENLGKSVPFSLDILVDQLHNEYEKAGIQEAHLCTLSFGCLPALAFAHRYPEKVKSLTFSGGYCNVPSTLRDQTIQLLEQKHEYTHTEWISKFAALLNPNKKEIPEDTEMIFFQNAVMLHPDVFEQAIRIRIEFDSETILSSIKQPILWIMGEYDDLYKSTLYNLNTWVPHVKYKELKGAGHVANIHQPEQFMNEFEKLLQDETNLESRLEPALV</sequence>
<evidence type="ECO:0000313" key="2">
    <source>
        <dbReference type="EMBL" id="KZD71869.1"/>
    </source>
</evidence>
<dbReference type="Gene3D" id="3.40.50.1820">
    <property type="entry name" value="alpha/beta hydrolase"/>
    <property type="match status" value="1"/>
</dbReference>
<dbReference type="PATRIC" id="fig|1396.535.peg.4073"/>
<comment type="caution">
    <text evidence="2">The sequence shown here is derived from an EMBL/GenBank/DDBJ whole genome shotgun (WGS) entry which is preliminary data.</text>
</comment>
<feature type="domain" description="AB hydrolase-1" evidence="1">
    <location>
        <begin position="7"/>
        <end position="127"/>
    </location>
</feature>
<dbReference type="SUPFAM" id="SSF53474">
    <property type="entry name" value="alpha/beta-Hydrolases"/>
    <property type="match status" value="1"/>
</dbReference>
<dbReference type="GO" id="GO:0016020">
    <property type="term" value="C:membrane"/>
    <property type="evidence" value="ECO:0007669"/>
    <property type="project" value="TreeGrafter"/>
</dbReference>
<dbReference type="PANTHER" id="PTHR43798:SF28">
    <property type="entry name" value="AB HYDROLASE-1 DOMAIN-CONTAINING PROTEIN"/>
    <property type="match status" value="1"/>
</dbReference>
<dbReference type="AlphaFoldDB" id="A0A162PG32"/>
<organism evidence="2 3">
    <name type="scientific">Bacillus cereus</name>
    <dbReference type="NCBI Taxonomy" id="1396"/>
    <lineage>
        <taxon>Bacteria</taxon>
        <taxon>Bacillati</taxon>
        <taxon>Bacillota</taxon>
        <taxon>Bacilli</taxon>
        <taxon>Bacillales</taxon>
        <taxon>Bacillaceae</taxon>
        <taxon>Bacillus</taxon>
        <taxon>Bacillus cereus group</taxon>
    </lineage>
</organism>
<dbReference type="RefSeq" id="WP_153038983.1">
    <property type="nucleotide sequence ID" value="NZ_LJKE01000015.1"/>
</dbReference>
<accession>A0A162PG32</accession>
<name>A0A162PG32_BACCE</name>
<dbReference type="InterPro" id="IPR050266">
    <property type="entry name" value="AB_hydrolase_sf"/>
</dbReference>